<name>A0ACC4AGG5_POPAL</name>
<evidence type="ECO:0000313" key="2">
    <source>
        <dbReference type="Proteomes" id="UP000309997"/>
    </source>
</evidence>
<evidence type="ECO:0000313" key="1">
    <source>
        <dbReference type="EMBL" id="KAL3565226.1"/>
    </source>
</evidence>
<sequence length="496" mass="55018">MSHLSSYTSGIVFLLSKIAFMYLKPQLLQITFHGGLQPFCSVSKDFESRCYVIDMILLGMSNITHHQRISFKTQDIKSFYSNFIESFAFINDHSCPNELGNINCNFYKDWDSSVGAIDELHPHPMGGGKLKFLESYNISDVEEGPLNSADQFADNTDKNPSLGSDSLEMDNDSLSSAEASFDDFFGRGELAGDRLTSFSSGLREAIQKATGTSVDVLKVAIIAVEESIAKGASFVLYSYGPAKDLLSPKIRGALNLSEERVYIAIEGLEKSLGLDPNDPVVPFVLFLGTSTTLWGFYKVWVYDGYSGDLSLQLTLELLAGKEDAIFIEVLRERDGIPDLRRAARFRYASVTLPKDRYKVIVMDADGSYSIGIARSLRKFRVKRPYLVQGGFHSWVKQGIQAKELKPETVLTILNEEAEAILEDIRPSQVQALVHLLSPVRLGVQAFSWAAGKLENNRIGLPTSPSPSDVQNRVLQAATKHESQPSETEVPIHHLNQ</sequence>
<comment type="caution">
    <text evidence="1">The sequence shown here is derived from an EMBL/GenBank/DDBJ whole genome shotgun (WGS) entry which is preliminary data.</text>
</comment>
<organism evidence="1 2">
    <name type="scientific">Populus alba</name>
    <name type="common">White poplar</name>
    <dbReference type="NCBI Taxonomy" id="43335"/>
    <lineage>
        <taxon>Eukaryota</taxon>
        <taxon>Viridiplantae</taxon>
        <taxon>Streptophyta</taxon>
        <taxon>Embryophyta</taxon>
        <taxon>Tracheophyta</taxon>
        <taxon>Spermatophyta</taxon>
        <taxon>Magnoliopsida</taxon>
        <taxon>eudicotyledons</taxon>
        <taxon>Gunneridae</taxon>
        <taxon>Pentapetalae</taxon>
        <taxon>rosids</taxon>
        <taxon>fabids</taxon>
        <taxon>Malpighiales</taxon>
        <taxon>Salicaceae</taxon>
        <taxon>Saliceae</taxon>
        <taxon>Populus</taxon>
    </lineage>
</organism>
<gene>
    <name evidence="1" type="ORF">D5086_033272</name>
</gene>
<keyword evidence="2" id="KW-1185">Reference proteome</keyword>
<accession>A0ACC4AGG5</accession>
<dbReference type="EMBL" id="RCHU02000019">
    <property type="protein sequence ID" value="KAL3565226.1"/>
    <property type="molecule type" value="Genomic_DNA"/>
</dbReference>
<dbReference type="Proteomes" id="UP000309997">
    <property type="component" value="Unassembled WGS sequence"/>
</dbReference>
<protein>
    <submittedName>
        <fullName evidence="1">Uncharacterized protein</fullName>
    </submittedName>
</protein>
<reference evidence="1 2" key="1">
    <citation type="journal article" date="2024" name="Plant Biotechnol. J.">
        <title>Genome and CRISPR/Cas9 system of a widespread forest tree (Populus alba) in the world.</title>
        <authorList>
            <person name="Liu Y.J."/>
            <person name="Jiang P.F."/>
            <person name="Han X.M."/>
            <person name="Li X.Y."/>
            <person name="Wang H.M."/>
            <person name="Wang Y.J."/>
            <person name="Wang X.X."/>
            <person name="Zeng Q.Y."/>
        </authorList>
    </citation>
    <scope>NUCLEOTIDE SEQUENCE [LARGE SCALE GENOMIC DNA]</scope>
    <source>
        <strain evidence="2">cv. PAL-ZL1</strain>
    </source>
</reference>
<proteinExistence type="predicted"/>